<keyword evidence="2 4" id="KW-0863">Zinc-finger</keyword>
<keyword evidence="3" id="KW-0862">Zinc</keyword>
<evidence type="ECO:0000256" key="4">
    <source>
        <dbReference type="PROSITE-ProRule" id="PRU00134"/>
    </source>
</evidence>
<dbReference type="InterPro" id="IPR001810">
    <property type="entry name" value="F-box_dom"/>
</dbReference>
<dbReference type="Pfam" id="PF01753">
    <property type="entry name" value="zf-MYND"/>
    <property type="match status" value="1"/>
</dbReference>
<protein>
    <recommendedName>
        <fullName evidence="9">MYND-type domain-containing protein</fullName>
    </recommendedName>
</protein>
<organism evidence="7 8">
    <name type="scientific">Ephemerocybe angulata</name>
    <dbReference type="NCBI Taxonomy" id="980116"/>
    <lineage>
        <taxon>Eukaryota</taxon>
        <taxon>Fungi</taxon>
        <taxon>Dikarya</taxon>
        <taxon>Basidiomycota</taxon>
        <taxon>Agaricomycotina</taxon>
        <taxon>Agaricomycetes</taxon>
        <taxon>Agaricomycetidae</taxon>
        <taxon>Agaricales</taxon>
        <taxon>Agaricineae</taxon>
        <taxon>Psathyrellaceae</taxon>
        <taxon>Ephemerocybe</taxon>
    </lineage>
</organism>
<feature type="domain" description="F-box" evidence="5">
    <location>
        <begin position="1"/>
        <end position="45"/>
    </location>
</feature>
<evidence type="ECO:0000259" key="6">
    <source>
        <dbReference type="PROSITE" id="PS50865"/>
    </source>
</evidence>
<feature type="domain" description="MYND-type" evidence="6">
    <location>
        <begin position="469"/>
        <end position="510"/>
    </location>
</feature>
<dbReference type="AlphaFoldDB" id="A0A8H6HLP8"/>
<dbReference type="InterPro" id="IPR036047">
    <property type="entry name" value="F-box-like_dom_sf"/>
</dbReference>
<evidence type="ECO:0008006" key="9">
    <source>
        <dbReference type="Google" id="ProtNLM"/>
    </source>
</evidence>
<dbReference type="SUPFAM" id="SSF81383">
    <property type="entry name" value="F-box domain"/>
    <property type="match status" value="1"/>
</dbReference>
<reference evidence="7 8" key="1">
    <citation type="submission" date="2020-07" db="EMBL/GenBank/DDBJ databases">
        <title>Comparative genomics of pyrophilous fungi reveals a link between fire events and developmental genes.</title>
        <authorList>
            <consortium name="DOE Joint Genome Institute"/>
            <person name="Steindorff A.S."/>
            <person name="Carver A."/>
            <person name="Calhoun S."/>
            <person name="Stillman K."/>
            <person name="Liu H."/>
            <person name="Lipzen A."/>
            <person name="Pangilinan J."/>
            <person name="Labutti K."/>
            <person name="Bruns T.D."/>
            <person name="Grigoriev I.V."/>
        </authorList>
    </citation>
    <scope>NUCLEOTIDE SEQUENCE [LARGE SCALE GENOMIC DNA]</scope>
    <source>
        <strain evidence="7 8">CBS 144469</strain>
    </source>
</reference>
<evidence type="ECO:0000313" key="7">
    <source>
        <dbReference type="EMBL" id="KAF6748720.1"/>
    </source>
</evidence>
<dbReference type="EMBL" id="JACGCI010000069">
    <property type="protein sequence ID" value="KAF6748720.1"/>
    <property type="molecule type" value="Genomic_DNA"/>
</dbReference>
<dbReference type="OrthoDB" id="2688364at2759"/>
<dbReference type="SUPFAM" id="SSF144232">
    <property type="entry name" value="HIT/MYND zinc finger-like"/>
    <property type="match status" value="1"/>
</dbReference>
<dbReference type="GO" id="GO:0008270">
    <property type="term" value="F:zinc ion binding"/>
    <property type="evidence" value="ECO:0007669"/>
    <property type="project" value="UniProtKB-KW"/>
</dbReference>
<evidence type="ECO:0000259" key="5">
    <source>
        <dbReference type="PROSITE" id="PS50181"/>
    </source>
</evidence>
<dbReference type="Gene3D" id="6.10.140.2220">
    <property type="match status" value="1"/>
</dbReference>
<evidence type="ECO:0000256" key="2">
    <source>
        <dbReference type="ARBA" id="ARBA00022771"/>
    </source>
</evidence>
<evidence type="ECO:0000256" key="3">
    <source>
        <dbReference type="ARBA" id="ARBA00022833"/>
    </source>
</evidence>
<evidence type="ECO:0000256" key="1">
    <source>
        <dbReference type="ARBA" id="ARBA00022723"/>
    </source>
</evidence>
<gene>
    <name evidence="7" type="ORF">DFP72DRAFT_1074064</name>
</gene>
<sequence>MLEETPTDLWVEIAALLHPLDLLSLQSTCRALNQVLSQKHVWIAALRRTCREHSIFPPSYPTDEMDTGQVVRAALGPYRFQKLVDDNATFAGHADDAPDLFPERGPFPSSHGVPLARPGKSHLLSGGRFYLTFDCKSLVVWDLGFVGKQSGNGIEVREAAQLDFKPDTFKSNSQGCFSVSQVGEDTLRVVVAGGVDKVTMKAFDIGPFVGDLAHLAFRQLGSLNINLSQVSPAHTKQVIIDGDRVIFQPVGGAGRKVIVWDLGLSMYAGIVVENSSPAMPWDLDKMFVHGAIIEFRATDLRIWDVTPDYVQTFGLPVAADIPIPFTTVGRPLGPAHYKVVHYPQADTKSRYTVVANRHQGHLPIVFDLYPNYRAADYTGFTRYTLDITRNPLHELVGSVTCVAKKAFPVGYSFLGMQSDTSLFAPSGFSAQILKAGERPAMEHFEPGMKVHEFLYSAKGLNVVRNQCSNPGCRKRERTAGIYKVCAACHLVTYCGPACQKVHWAMHKALCKKQKVGLASQPEYRTLPPMRLLKVLSIPPVQGNYNLGMCAASGRMLAVMHNHKSKAEYSGVLYISDFLK</sequence>
<dbReference type="PROSITE" id="PS50181">
    <property type="entry name" value="FBOX"/>
    <property type="match status" value="1"/>
</dbReference>
<accession>A0A8H6HLP8</accession>
<dbReference type="InterPro" id="IPR002893">
    <property type="entry name" value="Znf_MYND"/>
</dbReference>
<keyword evidence="1" id="KW-0479">Metal-binding</keyword>
<comment type="caution">
    <text evidence="7">The sequence shown here is derived from an EMBL/GenBank/DDBJ whole genome shotgun (WGS) entry which is preliminary data.</text>
</comment>
<evidence type="ECO:0000313" key="8">
    <source>
        <dbReference type="Proteomes" id="UP000521943"/>
    </source>
</evidence>
<dbReference type="Proteomes" id="UP000521943">
    <property type="component" value="Unassembled WGS sequence"/>
</dbReference>
<proteinExistence type="predicted"/>
<name>A0A8H6HLP8_9AGAR</name>
<dbReference type="PROSITE" id="PS50865">
    <property type="entry name" value="ZF_MYND_2"/>
    <property type="match status" value="1"/>
</dbReference>
<keyword evidence="8" id="KW-1185">Reference proteome</keyword>